<dbReference type="KEGG" id="nbg:DV706_21380"/>
<dbReference type="InterPro" id="IPR036152">
    <property type="entry name" value="Asp/glu_Ase-like_sf"/>
</dbReference>
<dbReference type="Pfam" id="PF00710">
    <property type="entry name" value="Asparaginase"/>
    <property type="match status" value="1"/>
</dbReference>
<dbReference type="PIRSF" id="PIRSF001220">
    <property type="entry name" value="L-ASNase_gatD"/>
    <property type="match status" value="1"/>
</dbReference>
<dbReference type="SMART" id="SM00870">
    <property type="entry name" value="Asparaginase"/>
    <property type="match status" value="1"/>
</dbReference>
<feature type="active site" evidence="4">
    <location>
        <position position="13"/>
    </location>
</feature>
<evidence type="ECO:0000256" key="5">
    <source>
        <dbReference type="PROSITE-ProRule" id="PRU10100"/>
    </source>
</evidence>
<dbReference type="SFLD" id="SFLDS00057">
    <property type="entry name" value="Glutaminase/Asparaginase"/>
    <property type="match status" value="1"/>
</dbReference>
<dbReference type="InterPro" id="IPR020827">
    <property type="entry name" value="Asparaginase/glutaminase_AS1"/>
</dbReference>
<gene>
    <name evidence="9" type="ORF">DV706_21380</name>
</gene>
<dbReference type="FunFam" id="3.40.50.1170:FF:000001">
    <property type="entry name" value="L-asparaginase 2"/>
    <property type="match status" value="1"/>
</dbReference>
<dbReference type="Proteomes" id="UP000296822">
    <property type="component" value="Plasmid unnamed4"/>
</dbReference>
<dbReference type="InterPro" id="IPR037152">
    <property type="entry name" value="L-asparaginase_N_sf"/>
</dbReference>
<dbReference type="GO" id="GO:0004067">
    <property type="term" value="F:asparaginase activity"/>
    <property type="evidence" value="ECO:0007669"/>
    <property type="project" value="UniProtKB-UniRule"/>
</dbReference>
<dbReference type="InterPro" id="IPR006034">
    <property type="entry name" value="Asparaginase/glutaminase-like"/>
</dbReference>
<accession>A0A4D6HU98</accession>
<evidence type="ECO:0000256" key="3">
    <source>
        <dbReference type="ARBA" id="ARBA00070292"/>
    </source>
</evidence>
<evidence type="ECO:0000313" key="9">
    <source>
        <dbReference type="EMBL" id="QCC57071.1"/>
    </source>
</evidence>
<name>A0A4D6HU98_9EURY</name>
<comment type="similarity">
    <text evidence="1">Belongs to the asparaginase 1 family.</text>
</comment>
<sequence>MLPTITVLSTGGTIASTGSEAGATPSKRGAELVEAVPELETHANLTVEEIAQVPSYDMTFDTMAELTAAVRRVAATGADGVVVTHGTDTIEESAYFLDLTLDCAIPVVFTGAQRRPDETSPDGPANLLAAVRAASHEQFDDGVYVATNDDVHAARDVTKTHTSALETFGSPSTGPIATLTRSGVRIIREPRSYSATFDVGSVTSDIAIVASGADMGRRQIDHALEDDVDGIIVNGTGLGNTTSELGDGIADAVAADTPVVVVSRCQAGTTAPVYGGGGGGTTLQSHGAIHGDDLPAHKARIKLAVVCALTDDFADRQRLFVGEDPER</sequence>
<organism evidence="9 10">
    <name type="scientific">Natronorubrum bangense</name>
    <dbReference type="NCBI Taxonomy" id="61858"/>
    <lineage>
        <taxon>Archaea</taxon>
        <taxon>Methanobacteriati</taxon>
        <taxon>Methanobacteriota</taxon>
        <taxon>Stenosarchaea group</taxon>
        <taxon>Halobacteria</taxon>
        <taxon>Halobacteriales</taxon>
        <taxon>Natrialbaceae</taxon>
        <taxon>Natronorubrum</taxon>
    </lineage>
</organism>
<dbReference type="AlphaFoldDB" id="A0A4D6HU98"/>
<dbReference type="PANTHER" id="PTHR11707">
    <property type="entry name" value="L-ASPARAGINASE"/>
    <property type="match status" value="1"/>
</dbReference>
<dbReference type="InterPro" id="IPR027475">
    <property type="entry name" value="Asparaginase/glutaminase_AS2"/>
</dbReference>
<dbReference type="InterPro" id="IPR027473">
    <property type="entry name" value="L-asparaginase_C"/>
</dbReference>
<dbReference type="Gene3D" id="3.40.50.1170">
    <property type="entry name" value="L-asparaginase, N-terminal domain"/>
    <property type="match status" value="1"/>
</dbReference>
<dbReference type="GO" id="GO:0006528">
    <property type="term" value="P:asparagine metabolic process"/>
    <property type="evidence" value="ECO:0007669"/>
    <property type="project" value="InterPro"/>
</dbReference>
<evidence type="ECO:0000256" key="1">
    <source>
        <dbReference type="ARBA" id="ARBA00010518"/>
    </source>
</evidence>
<feature type="domain" description="L-asparaginase N-terminal" evidence="7">
    <location>
        <begin position="5"/>
        <end position="190"/>
    </location>
</feature>
<evidence type="ECO:0000256" key="6">
    <source>
        <dbReference type="SAM" id="MobiDB-lite"/>
    </source>
</evidence>
<dbReference type="EMBL" id="CP031309">
    <property type="protein sequence ID" value="QCC57071.1"/>
    <property type="molecule type" value="Genomic_DNA"/>
</dbReference>
<dbReference type="InterPro" id="IPR004550">
    <property type="entry name" value="AsnASE_II"/>
</dbReference>
<dbReference type="PROSITE" id="PS00917">
    <property type="entry name" value="ASN_GLN_ASE_2"/>
    <property type="match status" value="1"/>
</dbReference>
<reference evidence="9 10" key="1">
    <citation type="journal article" date="2019" name="Nat. Commun.">
        <title>A new type of DNA phosphorothioation-based antiviral system in archaea.</title>
        <authorList>
            <person name="Xiong L."/>
            <person name="Liu S."/>
            <person name="Chen S."/>
            <person name="Xiao Y."/>
            <person name="Zhu B."/>
            <person name="Gao Y."/>
            <person name="Zhang Y."/>
            <person name="Chen B."/>
            <person name="Luo J."/>
            <person name="Deng Z."/>
            <person name="Chen X."/>
            <person name="Wang L."/>
            <person name="Chen S."/>
        </authorList>
    </citation>
    <scope>NUCLEOTIDE SEQUENCE [LARGE SCALE GENOMIC DNA]</scope>
    <source>
        <strain evidence="9 10">JCM 10635</strain>
        <plasmid evidence="9 10">unnamed4</plasmid>
    </source>
</reference>
<feature type="region of interest" description="Disordered" evidence="6">
    <location>
        <begin position="1"/>
        <end position="26"/>
    </location>
</feature>
<feature type="compositionally biased region" description="Polar residues" evidence="6">
    <location>
        <begin position="1"/>
        <end position="19"/>
    </location>
</feature>
<dbReference type="GeneID" id="39853836"/>
<keyword evidence="2" id="KW-0378">Hydrolase</keyword>
<dbReference type="PROSITE" id="PS00144">
    <property type="entry name" value="ASN_GLN_ASE_1"/>
    <property type="match status" value="1"/>
</dbReference>
<dbReference type="PANTHER" id="PTHR11707:SF28">
    <property type="entry name" value="60 KDA LYSOPHOSPHOLIPASE"/>
    <property type="match status" value="1"/>
</dbReference>
<dbReference type="Pfam" id="PF17763">
    <property type="entry name" value="Asparaginase_C"/>
    <property type="match status" value="1"/>
</dbReference>
<evidence type="ECO:0000256" key="4">
    <source>
        <dbReference type="PROSITE-ProRule" id="PRU10099"/>
    </source>
</evidence>
<feature type="domain" description="Asparaginase/glutaminase C-terminal" evidence="8">
    <location>
        <begin position="206"/>
        <end position="320"/>
    </location>
</feature>
<dbReference type="PROSITE" id="PS51732">
    <property type="entry name" value="ASN_GLN_ASE_3"/>
    <property type="match status" value="1"/>
</dbReference>
<evidence type="ECO:0000313" key="10">
    <source>
        <dbReference type="Proteomes" id="UP000296822"/>
    </source>
</evidence>
<dbReference type="InterPro" id="IPR027474">
    <property type="entry name" value="L-asparaginase_N"/>
</dbReference>
<dbReference type="RefSeq" id="WP_006068081.1">
    <property type="nucleotide sequence ID" value="NZ_CP031309.1"/>
</dbReference>
<evidence type="ECO:0000259" key="7">
    <source>
        <dbReference type="Pfam" id="PF00710"/>
    </source>
</evidence>
<dbReference type="Gene3D" id="3.40.50.40">
    <property type="match status" value="1"/>
</dbReference>
<geneLocation type="plasmid" evidence="9 10">
    <name>unnamed4</name>
</geneLocation>
<evidence type="ECO:0000256" key="2">
    <source>
        <dbReference type="ARBA" id="ARBA00022801"/>
    </source>
</evidence>
<protein>
    <recommendedName>
        <fullName evidence="3">L-asparaginase</fullName>
    </recommendedName>
</protein>
<proteinExistence type="inferred from homology"/>
<dbReference type="InterPro" id="IPR040919">
    <property type="entry name" value="Asparaginase_C"/>
</dbReference>
<evidence type="ECO:0000259" key="8">
    <source>
        <dbReference type="Pfam" id="PF17763"/>
    </source>
</evidence>
<dbReference type="SMR" id="A0A4D6HU98"/>
<keyword evidence="9" id="KW-0614">Plasmid</keyword>
<dbReference type="PIRSF" id="PIRSF500176">
    <property type="entry name" value="L_ASNase"/>
    <property type="match status" value="1"/>
</dbReference>
<dbReference type="PRINTS" id="PR00139">
    <property type="entry name" value="ASNGLNASE"/>
</dbReference>
<dbReference type="CDD" id="cd08964">
    <property type="entry name" value="L-asparaginase_II"/>
    <property type="match status" value="1"/>
</dbReference>
<feature type="active site" evidence="5">
    <location>
        <position position="87"/>
    </location>
</feature>
<dbReference type="SUPFAM" id="SSF53774">
    <property type="entry name" value="Glutaminase/Asparaginase"/>
    <property type="match status" value="1"/>
</dbReference>